<accession>A0AAV6TVH6</accession>
<reference evidence="2 3" key="1">
    <citation type="journal article" date="2022" name="Nat. Ecol. Evol.">
        <title>A masculinizing supergene underlies an exaggerated male reproductive morph in a spider.</title>
        <authorList>
            <person name="Hendrickx F."/>
            <person name="De Corte Z."/>
            <person name="Sonet G."/>
            <person name="Van Belleghem S.M."/>
            <person name="Kostlbacher S."/>
            <person name="Vangestel C."/>
        </authorList>
    </citation>
    <scope>NUCLEOTIDE SEQUENCE [LARGE SCALE GENOMIC DNA]</scope>
    <source>
        <strain evidence="2">W744_W776</strain>
    </source>
</reference>
<sequence length="74" mass="7941">MDLGRSLGRGRSRHSPNLTDDQKLAALTPVQQPRTVCLAGLLASVRFWGPQGQGEPSRALPASPRAPPPRSSDR</sequence>
<feature type="compositionally biased region" description="Pro residues" evidence="1">
    <location>
        <begin position="64"/>
        <end position="74"/>
    </location>
</feature>
<evidence type="ECO:0000313" key="3">
    <source>
        <dbReference type="Proteomes" id="UP000827092"/>
    </source>
</evidence>
<feature type="region of interest" description="Disordered" evidence="1">
    <location>
        <begin position="1"/>
        <end position="26"/>
    </location>
</feature>
<feature type="region of interest" description="Disordered" evidence="1">
    <location>
        <begin position="48"/>
        <end position="74"/>
    </location>
</feature>
<evidence type="ECO:0000256" key="1">
    <source>
        <dbReference type="SAM" id="MobiDB-lite"/>
    </source>
</evidence>
<comment type="caution">
    <text evidence="2">The sequence shown here is derived from an EMBL/GenBank/DDBJ whole genome shotgun (WGS) entry which is preliminary data.</text>
</comment>
<dbReference type="Proteomes" id="UP000827092">
    <property type="component" value="Unassembled WGS sequence"/>
</dbReference>
<keyword evidence="3" id="KW-1185">Reference proteome</keyword>
<gene>
    <name evidence="2" type="ORF">JTE90_029248</name>
</gene>
<dbReference type="AlphaFoldDB" id="A0AAV6TVH6"/>
<proteinExistence type="predicted"/>
<organism evidence="2 3">
    <name type="scientific">Oedothorax gibbosus</name>
    <dbReference type="NCBI Taxonomy" id="931172"/>
    <lineage>
        <taxon>Eukaryota</taxon>
        <taxon>Metazoa</taxon>
        <taxon>Ecdysozoa</taxon>
        <taxon>Arthropoda</taxon>
        <taxon>Chelicerata</taxon>
        <taxon>Arachnida</taxon>
        <taxon>Araneae</taxon>
        <taxon>Araneomorphae</taxon>
        <taxon>Entelegynae</taxon>
        <taxon>Araneoidea</taxon>
        <taxon>Linyphiidae</taxon>
        <taxon>Erigoninae</taxon>
        <taxon>Oedothorax</taxon>
    </lineage>
</organism>
<evidence type="ECO:0000313" key="2">
    <source>
        <dbReference type="EMBL" id="KAG8175763.1"/>
    </source>
</evidence>
<name>A0AAV6TVH6_9ARAC</name>
<dbReference type="EMBL" id="JAFNEN010000950">
    <property type="protein sequence ID" value="KAG8175763.1"/>
    <property type="molecule type" value="Genomic_DNA"/>
</dbReference>
<protein>
    <submittedName>
        <fullName evidence="2">Uncharacterized protein</fullName>
    </submittedName>
</protein>